<dbReference type="KEGG" id="goe:100905276"/>
<dbReference type="GO" id="GO:0033290">
    <property type="term" value="C:eukaryotic 48S preinitiation complex"/>
    <property type="evidence" value="ECO:0007669"/>
    <property type="project" value="UniProtKB-UniRule"/>
</dbReference>
<dbReference type="GO" id="GO:0016282">
    <property type="term" value="C:eukaryotic 43S preinitiation complex"/>
    <property type="evidence" value="ECO:0007669"/>
    <property type="project" value="UniProtKB-UniRule"/>
</dbReference>
<keyword evidence="2 4" id="KW-0396">Initiation factor</keyword>
<comment type="similarity">
    <text evidence="4">Belongs to the eIF-3 subunit F family.</text>
</comment>
<accession>A0AAJ7P985</accession>
<evidence type="ECO:0000256" key="1">
    <source>
        <dbReference type="ARBA" id="ARBA00022490"/>
    </source>
</evidence>
<dbReference type="GO" id="GO:0003743">
    <property type="term" value="F:translation initiation factor activity"/>
    <property type="evidence" value="ECO:0007669"/>
    <property type="project" value="UniProtKB-UniRule"/>
</dbReference>
<evidence type="ECO:0000256" key="4">
    <source>
        <dbReference type="HAMAP-Rule" id="MF_03005"/>
    </source>
</evidence>
<keyword evidence="3 4" id="KW-0648">Protein biosynthesis</keyword>
<reference evidence="7" key="1">
    <citation type="submission" date="2025-08" db="UniProtKB">
        <authorList>
            <consortium name="RefSeq"/>
        </authorList>
    </citation>
    <scope>IDENTIFICATION</scope>
</reference>
<dbReference type="GO" id="GO:0071541">
    <property type="term" value="C:eukaryotic translation initiation factor 3 complex, eIF3m"/>
    <property type="evidence" value="ECO:0007669"/>
    <property type="project" value="TreeGrafter"/>
</dbReference>
<proteinExistence type="inferred from homology"/>
<protein>
    <recommendedName>
        <fullName evidence="4">Eukaryotic translation initiation factor 3 subunit F</fullName>
        <shortName evidence="4">eIF3f</shortName>
    </recommendedName>
    <alternativeName>
        <fullName evidence="4">Eukaryotic translation initiation factor 3 subunit 5</fullName>
    </alternativeName>
</protein>
<keyword evidence="1 4" id="KW-0963">Cytoplasm</keyword>
<keyword evidence="6" id="KW-1185">Reference proteome</keyword>
<dbReference type="InterPro" id="IPR027531">
    <property type="entry name" value="eIF3f"/>
</dbReference>
<dbReference type="InterPro" id="IPR024969">
    <property type="entry name" value="EIF3F/CSN6-like_C"/>
</dbReference>
<dbReference type="InterPro" id="IPR000555">
    <property type="entry name" value="JAMM/MPN+_dom"/>
</dbReference>
<dbReference type="Pfam" id="PF13012">
    <property type="entry name" value="MitMem_reg"/>
    <property type="match status" value="1"/>
</dbReference>
<evidence type="ECO:0000256" key="3">
    <source>
        <dbReference type="ARBA" id="ARBA00022917"/>
    </source>
</evidence>
<dbReference type="CDD" id="cd08064">
    <property type="entry name" value="MPN_eIF3f"/>
    <property type="match status" value="1"/>
</dbReference>
<evidence type="ECO:0000259" key="5">
    <source>
        <dbReference type="PROSITE" id="PS50249"/>
    </source>
</evidence>
<dbReference type="GO" id="GO:0031369">
    <property type="term" value="F:translation initiation factor binding"/>
    <property type="evidence" value="ECO:0007669"/>
    <property type="project" value="InterPro"/>
</dbReference>
<dbReference type="Gene3D" id="3.40.140.10">
    <property type="entry name" value="Cytidine Deaminase, domain 2"/>
    <property type="match status" value="1"/>
</dbReference>
<dbReference type="PROSITE" id="PS50249">
    <property type="entry name" value="MPN"/>
    <property type="match status" value="1"/>
</dbReference>
<dbReference type="GO" id="GO:0008237">
    <property type="term" value="F:metallopeptidase activity"/>
    <property type="evidence" value="ECO:0007669"/>
    <property type="project" value="InterPro"/>
</dbReference>
<comment type="subcellular location">
    <subcellularLocation>
        <location evidence="4">Cytoplasm</location>
    </subcellularLocation>
</comment>
<comment type="function">
    <text evidence="4">Component of the eukaryotic translation initiation factor 3 (eIF-3) complex, which is involved in protein synthesis of a specialized repertoire of mRNAs and, together with other initiation factors, stimulates binding of mRNA and methionyl-tRNAi to the 40S ribosome. The eIF-3 complex specifically targets and initiates translation of a subset of mRNAs involved in cell proliferation.</text>
</comment>
<feature type="domain" description="MPN" evidence="5">
    <location>
        <begin position="7"/>
        <end position="142"/>
    </location>
</feature>
<dbReference type="PANTHER" id="PTHR10540:SF6">
    <property type="entry name" value="EUKARYOTIC TRANSLATION INITIATION FACTOR 3 SUBUNIT F"/>
    <property type="match status" value="1"/>
</dbReference>
<evidence type="ECO:0000313" key="6">
    <source>
        <dbReference type="Proteomes" id="UP000694867"/>
    </source>
</evidence>
<organism evidence="6 7">
    <name type="scientific">Galendromus occidentalis</name>
    <name type="common">western predatory mite</name>
    <dbReference type="NCBI Taxonomy" id="34638"/>
    <lineage>
        <taxon>Eukaryota</taxon>
        <taxon>Metazoa</taxon>
        <taxon>Ecdysozoa</taxon>
        <taxon>Arthropoda</taxon>
        <taxon>Chelicerata</taxon>
        <taxon>Arachnida</taxon>
        <taxon>Acari</taxon>
        <taxon>Parasitiformes</taxon>
        <taxon>Mesostigmata</taxon>
        <taxon>Gamasina</taxon>
        <taxon>Phytoseioidea</taxon>
        <taxon>Phytoseiidae</taxon>
        <taxon>Typhlodrominae</taxon>
        <taxon>Galendromus</taxon>
    </lineage>
</organism>
<sequence>MPKINTVRIHPTALFTIVDSYEHRPQAQDRVIGTLLGTFDYAKGAVEVTSAFHVNHSETGKEVALDMEYAKTTTALHFRVNPTEQVIGWFATGAEITDTSVLIHSYYCSLTKNPPVHLTVDTTMKESDARMGIKAYLGVSFGVPNRTIGTMFPPCKVEIQGYEEEMVALRLCKRTKSSRLTQGVALPSELATVIEACSEMRSMLKIVMTYVDDVLAGRREADNSVGRLLMDMMHSIPKMDNERFQEVLNGDMKDLLMVTFLTMITKAQLSVNEKFCLI</sequence>
<dbReference type="InterPro" id="IPR037518">
    <property type="entry name" value="MPN"/>
</dbReference>
<dbReference type="SMART" id="SM00232">
    <property type="entry name" value="JAB_MPN"/>
    <property type="match status" value="1"/>
</dbReference>
<dbReference type="AlphaFoldDB" id="A0AAJ7P985"/>
<gene>
    <name evidence="7" type="primary">LOC100905276</name>
</gene>
<dbReference type="HAMAP" id="MF_03005">
    <property type="entry name" value="eIF3f"/>
    <property type="match status" value="1"/>
</dbReference>
<evidence type="ECO:0000313" key="7">
    <source>
        <dbReference type="RefSeq" id="XP_018494217.1"/>
    </source>
</evidence>
<name>A0AAJ7P985_9ACAR</name>
<evidence type="ECO:0000256" key="2">
    <source>
        <dbReference type="ARBA" id="ARBA00022540"/>
    </source>
</evidence>
<dbReference type="RefSeq" id="XP_018494217.1">
    <property type="nucleotide sequence ID" value="XM_018638701.1"/>
</dbReference>
<dbReference type="Pfam" id="PF01398">
    <property type="entry name" value="JAB"/>
    <property type="match status" value="1"/>
</dbReference>
<dbReference type="GO" id="GO:0001732">
    <property type="term" value="P:formation of cytoplasmic translation initiation complex"/>
    <property type="evidence" value="ECO:0007669"/>
    <property type="project" value="UniProtKB-UniRule"/>
</dbReference>
<dbReference type="GeneID" id="100905276"/>
<dbReference type="Proteomes" id="UP000694867">
    <property type="component" value="Unplaced"/>
</dbReference>
<comment type="subunit">
    <text evidence="4">Component of the eukaryotic translation initiation factor 3 (eIF-3) complex.</text>
</comment>
<dbReference type="PANTHER" id="PTHR10540">
    <property type="entry name" value="EUKARYOTIC TRANSLATION INITIATION FACTOR 3 SUBUNIT F-RELATED"/>
    <property type="match status" value="1"/>
</dbReference>